<evidence type="ECO:0000256" key="3">
    <source>
        <dbReference type="ARBA" id="ARBA00022692"/>
    </source>
</evidence>
<evidence type="ECO:0000256" key="5">
    <source>
        <dbReference type="ARBA" id="ARBA00023136"/>
    </source>
</evidence>
<keyword evidence="4 6" id="KW-1133">Transmembrane helix</keyword>
<dbReference type="InterPro" id="IPR002549">
    <property type="entry name" value="AI-2E-like"/>
</dbReference>
<evidence type="ECO:0000313" key="7">
    <source>
        <dbReference type="EMBL" id="KYC52144.1"/>
    </source>
</evidence>
<feature type="transmembrane region" description="Helical" evidence="6">
    <location>
        <begin position="289"/>
        <end position="317"/>
    </location>
</feature>
<comment type="subcellular location">
    <subcellularLocation>
        <location evidence="1">Membrane</location>
        <topology evidence="1">Multi-pass membrane protein</topology>
    </subcellularLocation>
</comment>
<dbReference type="Pfam" id="PF01594">
    <property type="entry name" value="AI-2E_transport"/>
    <property type="match status" value="1"/>
</dbReference>
<keyword evidence="3 6" id="KW-0812">Transmembrane</keyword>
<proteinExistence type="inferred from homology"/>
<name>A0A150J594_9EURY</name>
<evidence type="ECO:0000256" key="6">
    <source>
        <dbReference type="SAM" id="Phobius"/>
    </source>
</evidence>
<feature type="transmembrane region" description="Helical" evidence="6">
    <location>
        <begin position="136"/>
        <end position="155"/>
    </location>
</feature>
<dbReference type="PANTHER" id="PTHR21716">
    <property type="entry name" value="TRANSMEMBRANE PROTEIN"/>
    <property type="match status" value="1"/>
</dbReference>
<evidence type="ECO:0000313" key="8">
    <source>
        <dbReference type="Proteomes" id="UP000075398"/>
    </source>
</evidence>
<reference evidence="7 8" key="1">
    <citation type="journal article" date="2016" name="ISME J.">
        <title>Chasing the elusive Euryarchaeota class WSA2: genomes reveal a uniquely fastidious methyl-reducing methanogen.</title>
        <authorList>
            <person name="Nobu M.K."/>
            <person name="Narihiro T."/>
            <person name="Kuroda K."/>
            <person name="Mei R."/>
            <person name="Liu W.T."/>
        </authorList>
    </citation>
    <scope>NUCLEOTIDE SEQUENCE [LARGE SCALE GENOMIC DNA]</scope>
    <source>
        <strain evidence="7">U1lsi0528_Bin055</strain>
    </source>
</reference>
<feature type="transmembrane region" description="Helical" evidence="6">
    <location>
        <begin position="219"/>
        <end position="249"/>
    </location>
</feature>
<evidence type="ECO:0000256" key="4">
    <source>
        <dbReference type="ARBA" id="ARBA00022989"/>
    </source>
</evidence>
<dbReference type="AlphaFoldDB" id="A0A150J594"/>
<keyword evidence="5 6" id="KW-0472">Membrane</keyword>
<accession>A0A150J594</accession>
<dbReference type="EMBL" id="LNGC01000032">
    <property type="protein sequence ID" value="KYC52144.1"/>
    <property type="molecule type" value="Genomic_DNA"/>
</dbReference>
<feature type="transmembrane region" description="Helical" evidence="6">
    <location>
        <begin position="256"/>
        <end position="277"/>
    </location>
</feature>
<organism evidence="7 8">
    <name type="scientific">Candidatus Methanofastidiosum methylothiophilum</name>
    <dbReference type="NCBI Taxonomy" id="1705564"/>
    <lineage>
        <taxon>Archaea</taxon>
        <taxon>Methanobacteriati</taxon>
        <taxon>Methanobacteriota</taxon>
        <taxon>Stenosarchaea group</taxon>
        <taxon>Candidatus Methanofastidiosia</taxon>
        <taxon>Candidatus Methanofastidiosales</taxon>
        <taxon>Candidatus Methanofastidiosaceae</taxon>
        <taxon>Candidatus Methanofastidiosum</taxon>
    </lineage>
</organism>
<evidence type="ECO:0000256" key="1">
    <source>
        <dbReference type="ARBA" id="ARBA00004141"/>
    </source>
</evidence>
<feature type="transmembrane region" description="Helical" evidence="6">
    <location>
        <begin position="99"/>
        <end position="116"/>
    </location>
</feature>
<feature type="transmembrane region" description="Helical" evidence="6">
    <location>
        <begin position="58"/>
        <end position="78"/>
    </location>
</feature>
<feature type="transmembrane region" description="Helical" evidence="6">
    <location>
        <begin position="191"/>
        <end position="213"/>
    </location>
</feature>
<evidence type="ECO:0000256" key="2">
    <source>
        <dbReference type="ARBA" id="ARBA00009773"/>
    </source>
</evidence>
<sequence>MDKISYIKIAIAVIILLMGLYLVYPIIPGLIGGFVFAYAFLPVYNRIFNKTKRNGLSAALTTLFVSAPILITILYAFFKALSELRTITEILKSRSSVSILGIFGIDISESPFYGFITETFPRLVNLTEVFSRSMHGLPLTLMNILILFLALYYFLHERVVIEDFIRKIMPPHYHRDLIEILEPTNKVINGLIYGNVMSAIIIGLLATMGFLSLGVPYSFLLGLLVGLAALLPVAGPWTIYIPVGFYFLLIGDFFRGIALLVFGVVILGVLYNFYIFPKLGGKQAQLHPFIVLIGFLGGAYMLGPVGILYGPIILGLLKGLAEGIIKESSSNKRFFRK</sequence>
<dbReference type="PANTHER" id="PTHR21716:SF4">
    <property type="entry name" value="TRANSMEMBRANE PROTEIN 245"/>
    <property type="match status" value="1"/>
</dbReference>
<dbReference type="Proteomes" id="UP000075398">
    <property type="component" value="Unassembled WGS sequence"/>
</dbReference>
<feature type="transmembrane region" description="Helical" evidence="6">
    <location>
        <begin position="12"/>
        <end position="38"/>
    </location>
</feature>
<protein>
    <submittedName>
        <fullName evidence="7">Putative inner membrane protein</fullName>
    </submittedName>
</protein>
<comment type="similarity">
    <text evidence="2">Belongs to the autoinducer-2 exporter (AI-2E) (TC 2.A.86) family.</text>
</comment>
<gene>
    <name evidence="7" type="ORF">AMQ22_00962</name>
</gene>
<comment type="caution">
    <text evidence="7">The sequence shown here is derived from an EMBL/GenBank/DDBJ whole genome shotgun (WGS) entry which is preliminary data.</text>
</comment>
<dbReference type="GO" id="GO:0016020">
    <property type="term" value="C:membrane"/>
    <property type="evidence" value="ECO:0007669"/>
    <property type="project" value="UniProtKB-SubCell"/>
</dbReference>